<evidence type="ECO:0000256" key="8">
    <source>
        <dbReference type="SAM" id="Phobius"/>
    </source>
</evidence>
<reference evidence="10 11" key="1">
    <citation type="submission" date="2015-12" db="EMBL/GenBank/DDBJ databases">
        <title>The genome of Folsomia candida.</title>
        <authorList>
            <person name="Faddeeva A."/>
            <person name="Derks M.F."/>
            <person name="Anvar Y."/>
            <person name="Smit S."/>
            <person name="Van Straalen N."/>
            <person name="Roelofs D."/>
        </authorList>
    </citation>
    <scope>NUCLEOTIDE SEQUENCE [LARGE SCALE GENOMIC DNA]</scope>
    <source>
        <strain evidence="10 11">VU population</strain>
        <tissue evidence="10">Whole body</tissue>
    </source>
</reference>
<dbReference type="Proteomes" id="UP000198287">
    <property type="component" value="Unassembled WGS sequence"/>
</dbReference>
<accession>A0A226ES57</accession>
<evidence type="ECO:0000256" key="3">
    <source>
        <dbReference type="ARBA" id="ARBA00022692"/>
    </source>
</evidence>
<organism evidence="10 11">
    <name type="scientific">Folsomia candida</name>
    <name type="common">Springtail</name>
    <dbReference type="NCBI Taxonomy" id="158441"/>
    <lineage>
        <taxon>Eukaryota</taxon>
        <taxon>Metazoa</taxon>
        <taxon>Ecdysozoa</taxon>
        <taxon>Arthropoda</taxon>
        <taxon>Hexapoda</taxon>
        <taxon>Collembola</taxon>
        <taxon>Entomobryomorpha</taxon>
        <taxon>Isotomoidea</taxon>
        <taxon>Isotomidae</taxon>
        <taxon>Proisotominae</taxon>
        <taxon>Folsomia</taxon>
    </lineage>
</organism>
<dbReference type="Gene3D" id="3.10.120.10">
    <property type="entry name" value="Cytochrome b5-like heme/steroid binding domain"/>
    <property type="match status" value="1"/>
</dbReference>
<evidence type="ECO:0000313" key="11">
    <source>
        <dbReference type="Proteomes" id="UP000198287"/>
    </source>
</evidence>
<dbReference type="InterPro" id="IPR036400">
    <property type="entry name" value="Cyt_B5-like_heme/steroid_sf"/>
</dbReference>
<comment type="similarity">
    <text evidence="2">Belongs to the fatty acid desaturase type 1 family.</text>
</comment>
<keyword evidence="5" id="KW-0560">Oxidoreductase</keyword>
<comment type="subcellular location">
    <subcellularLocation>
        <location evidence="1">Membrane</location>
        <topology evidence="1">Multi-pass membrane protein</topology>
    </subcellularLocation>
</comment>
<keyword evidence="11" id="KW-1185">Reference proteome</keyword>
<dbReference type="AlphaFoldDB" id="A0A226ES57"/>
<dbReference type="PANTHER" id="PTHR19353">
    <property type="entry name" value="FATTY ACID DESATURASE 2"/>
    <property type="match status" value="1"/>
</dbReference>
<evidence type="ECO:0000256" key="5">
    <source>
        <dbReference type="ARBA" id="ARBA00023002"/>
    </source>
</evidence>
<proteinExistence type="inferred from homology"/>
<dbReference type="Pfam" id="PF00487">
    <property type="entry name" value="FA_desaturase"/>
    <property type="match status" value="1"/>
</dbReference>
<keyword evidence="6" id="KW-0443">Lipid metabolism</keyword>
<comment type="caution">
    <text evidence="10">The sequence shown here is derived from an EMBL/GenBank/DDBJ whole genome shotgun (WGS) entry which is preliminary data.</text>
</comment>
<feature type="transmembrane region" description="Helical" evidence="8">
    <location>
        <begin position="274"/>
        <end position="300"/>
    </location>
</feature>
<evidence type="ECO:0000259" key="9">
    <source>
        <dbReference type="Pfam" id="PF00487"/>
    </source>
</evidence>
<evidence type="ECO:0000256" key="1">
    <source>
        <dbReference type="ARBA" id="ARBA00004141"/>
    </source>
</evidence>
<keyword evidence="7 8" id="KW-0472">Membrane</keyword>
<dbReference type="GO" id="GO:0016020">
    <property type="term" value="C:membrane"/>
    <property type="evidence" value="ECO:0007669"/>
    <property type="project" value="UniProtKB-SubCell"/>
</dbReference>
<dbReference type="CDD" id="cd03506">
    <property type="entry name" value="Delta6-FADS-like"/>
    <property type="match status" value="1"/>
</dbReference>
<gene>
    <name evidence="10" type="ORF">Fcan01_04908</name>
</gene>
<evidence type="ECO:0000256" key="7">
    <source>
        <dbReference type="ARBA" id="ARBA00023136"/>
    </source>
</evidence>
<dbReference type="GO" id="GO:0006629">
    <property type="term" value="P:lipid metabolic process"/>
    <property type="evidence" value="ECO:0007669"/>
    <property type="project" value="UniProtKB-KW"/>
</dbReference>
<sequence length="405" mass="46847">MCRSEKKEILHNGYFYDVTNFSHPGGNIISFFVNNGEDSTNTFRQFHHRSIAKSSLMLQSLPRRKAEPGEYATTIPPEQLERHRQLTAGFQKLFKELERDGFFEPSPTYICIRIVSLLLFIGVGFQLAFLDATVLRLLGLVMLAVGGAQSGWVMHEAGHYSLTGRPKLDRILQSLIFGLSTGFSAAWWRTYHNRHHAAAQRVGKDEDVNYLPLIAFNKETVPTEEEGKSFWVRNQALLYFPIDGFLIIFYWKMVKCPRYAWHKGAYLDLFCMGVHYATVAYSLGLLPYLFVIWMTAIYTLGHLSLNHTHTPVTEVETHWVEHALTHTVDIAPSWWVDLIMGYLNYHVLHHLFPTMPLFRGRKVMDRIKQFAQEYGLPYQCHSYWKSIQLTITNVRDVARELQQGI</sequence>
<name>A0A226ES57_FOLCA</name>
<feature type="transmembrane region" description="Helical" evidence="8">
    <location>
        <begin position="236"/>
        <end position="254"/>
    </location>
</feature>
<dbReference type="PIRSF" id="PIRSF015921">
    <property type="entry name" value="FA_sphinglp_des"/>
    <property type="match status" value="1"/>
</dbReference>
<dbReference type="OMA" id="SFMAFYW"/>
<evidence type="ECO:0000313" key="10">
    <source>
        <dbReference type="EMBL" id="OXA59621.1"/>
    </source>
</evidence>
<dbReference type="InterPro" id="IPR005804">
    <property type="entry name" value="FA_desaturase_dom"/>
</dbReference>
<keyword evidence="3 8" id="KW-0812">Transmembrane</keyword>
<evidence type="ECO:0000256" key="2">
    <source>
        <dbReference type="ARBA" id="ARBA00009295"/>
    </source>
</evidence>
<dbReference type="EMBL" id="LNIX01000002">
    <property type="protein sequence ID" value="OXA59621.1"/>
    <property type="molecule type" value="Genomic_DNA"/>
</dbReference>
<dbReference type="InterPro" id="IPR012171">
    <property type="entry name" value="Fatty_acid_desaturase"/>
</dbReference>
<dbReference type="GO" id="GO:0016717">
    <property type="term" value="F:oxidoreductase activity, acting on paired donors, with oxidation of a pair of donors resulting in the reduction of molecular oxygen to two molecules of water"/>
    <property type="evidence" value="ECO:0007669"/>
    <property type="project" value="TreeGrafter"/>
</dbReference>
<evidence type="ECO:0000256" key="4">
    <source>
        <dbReference type="ARBA" id="ARBA00022989"/>
    </source>
</evidence>
<evidence type="ECO:0000256" key="6">
    <source>
        <dbReference type="ARBA" id="ARBA00023098"/>
    </source>
</evidence>
<protein>
    <submittedName>
        <fullName evidence="10">Delta(6)-fatty-acid desaturase fat-3</fullName>
    </submittedName>
</protein>
<feature type="domain" description="Fatty acid desaturase" evidence="9">
    <location>
        <begin position="137"/>
        <end position="380"/>
    </location>
</feature>
<keyword evidence="4 8" id="KW-1133">Transmembrane helix</keyword>
<feature type="transmembrane region" description="Helical" evidence="8">
    <location>
        <begin position="171"/>
        <end position="188"/>
    </location>
</feature>
<feature type="transmembrane region" description="Helical" evidence="8">
    <location>
        <begin position="107"/>
        <end position="130"/>
    </location>
</feature>
<dbReference type="PANTHER" id="PTHR19353:SF88">
    <property type="entry name" value="DELTA(5) FATTY ACID DESATURASE FAT-4"/>
    <property type="match status" value="1"/>
</dbReference>
<feature type="transmembrane region" description="Helical" evidence="8">
    <location>
        <begin position="137"/>
        <end position="155"/>
    </location>
</feature>
<dbReference type="OrthoDB" id="260091at2759"/>
<dbReference type="SUPFAM" id="SSF55856">
    <property type="entry name" value="Cytochrome b5-like heme/steroid binding domain"/>
    <property type="match status" value="1"/>
</dbReference>